<evidence type="ECO:0000259" key="2">
    <source>
        <dbReference type="PROSITE" id="PS50211"/>
    </source>
</evidence>
<dbReference type="InterPro" id="IPR024224">
    <property type="entry name" value="DENND6"/>
</dbReference>
<dbReference type="PANTHER" id="PTHR13677:SF0">
    <property type="entry name" value="LD41638P"/>
    <property type="match status" value="1"/>
</dbReference>
<dbReference type="EMBL" id="VXIV02003520">
    <property type="protein sequence ID" value="KAF6016516.1"/>
    <property type="molecule type" value="Genomic_DNA"/>
</dbReference>
<evidence type="ECO:0000313" key="4">
    <source>
        <dbReference type="Proteomes" id="UP000593567"/>
    </source>
</evidence>
<evidence type="ECO:0000313" key="3">
    <source>
        <dbReference type="EMBL" id="KAF6016516.1"/>
    </source>
</evidence>
<reference evidence="3" key="1">
    <citation type="submission" date="2020-06" db="EMBL/GenBank/DDBJ databases">
        <title>Draft genome of Bugula neritina, a colonial animal packing powerful symbionts and potential medicines.</title>
        <authorList>
            <person name="Rayko M."/>
        </authorList>
    </citation>
    <scope>NUCLEOTIDE SEQUENCE [LARGE SCALE GENOMIC DNA]</scope>
    <source>
        <strain evidence="3">Kwan_BN1</strain>
    </source>
</reference>
<dbReference type="InterPro" id="IPR037516">
    <property type="entry name" value="Tripartite_DENN"/>
</dbReference>
<accession>A0A7J7ISK0</accession>
<dbReference type="Gene3D" id="3.40.50.11500">
    <property type="match status" value="1"/>
</dbReference>
<dbReference type="InterPro" id="IPR043153">
    <property type="entry name" value="DENN_C"/>
</dbReference>
<dbReference type="Proteomes" id="UP000593567">
    <property type="component" value="Unassembled WGS sequence"/>
</dbReference>
<protein>
    <submittedName>
        <fullName evidence="3">DENND6A</fullName>
    </submittedName>
</protein>
<comment type="similarity">
    <text evidence="1">Belongs to the DENND6 family.</text>
</comment>
<dbReference type="OrthoDB" id="10265409at2759"/>
<dbReference type="PROSITE" id="PS50211">
    <property type="entry name" value="DENN"/>
    <property type="match status" value="1"/>
</dbReference>
<proteinExistence type="inferred from homology"/>
<dbReference type="PANTHER" id="PTHR13677">
    <property type="entry name" value="LD41638P"/>
    <property type="match status" value="1"/>
</dbReference>
<keyword evidence="4" id="KW-1185">Reference proteome</keyword>
<comment type="caution">
    <text evidence="3">The sequence shown here is derived from an EMBL/GenBank/DDBJ whole genome shotgun (WGS) entry which is preliminary data.</text>
</comment>
<feature type="domain" description="UDENN" evidence="2">
    <location>
        <begin position="1"/>
        <end position="285"/>
    </location>
</feature>
<dbReference type="AlphaFoldDB" id="A0A7J7ISK0"/>
<dbReference type="GO" id="GO:0055037">
    <property type="term" value="C:recycling endosome"/>
    <property type="evidence" value="ECO:0007669"/>
    <property type="project" value="TreeGrafter"/>
</dbReference>
<dbReference type="GO" id="GO:0005085">
    <property type="term" value="F:guanyl-nucleotide exchange factor activity"/>
    <property type="evidence" value="ECO:0007669"/>
    <property type="project" value="InterPro"/>
</dbReference>
<evidence type="ECO:0000256" key="1">
    <source>
        <dbReference type="ARBA" id="ARBA00007159"/>
    </source>
</evidence>
<sequence length="285" mass="32104">MEPEDGENQRVFEPPASFCSSLQGSSEALDDNLKLSPNKHSLLPWDRFSHWIHCICIVTFDLEVGQAIELIYPRHVALTDTERANVCYLAFPDSNSGCMGDTCYHFRIRQCLKTRSAAERNCTEMRAYNEQAAVALQMDNVTHNVLPNVHEVDVYSTFHSILPHIQLLWELVLCSEPIAVMAASPSVSSQAVQALVGLIWPLKFSTDYRPFFTIHDSDFKEYTTRTQSAPPVILGVTNPFFAKTLQHWPHIVRLGDNLDSKKIKVRKAGNLKTLDSKPGAALDYL</sequence>
<gene>
    <name evidence="3" type="ORF">EB796_025171</name>
</gene>
<organism evidence="3 4">
    <name type="scientific">Bugula neritina</name>
    <name type="common">Brown bryozoan</name>
    <name type="synonym">Sertularia neritina</name>
    <dbReference type="NCBI Taxonomy" id="10212"/>
    <lineage>
        <taxon>Eukaryota</taxon>
        <taxon>Metazoa</taxon>
        <taxon>Spiralia</taxon>
        <taxon>Lophotrochozoa</taxon>
        <taxon>Bryozoa</taxon>
        <taxon>Gymnolaemata</taxon>
        <taxon>Cheilostomatida</taxon>
        <taxon>Flustrina</taxon>
        <taxon>Buguloidea</taxon>
        <taxon>Bugulidae</taxon>
        <taxon>Bugula</taxon>
    </lineage>
</organism>
<name>A0A7J7ISK0_BUGNE</name>